<gene>
    <name evidence="2" type="ORF">HERI1096_LOCUS23311</name>
</gene>
<reference evidence="2" key="1">
    <citation type="submission" date="2021-01" db="EMBL/GenBank/DDBJ databases">
        <authorList>
            <person name="Corre E."/>
            <person name="Pelletier E."/>
            <person name="Niang G."/>
            <person name="Scheremetjew M."/>
            <person name="Finn R."/>
            <person name="Kale V."/>
            <person name="Holt S."/>
            <person name="Cochrane G."/>
            <person name="Meng A."/>
            <person name="Brown T."/>
            <person name="Cohen L."/>
        </authorList>
    </citation>
    <scope>NUCLEOTIDE SEQUENCE</scope>
    <source>
        <strain evidence="2">CCMP281</strain>
    </source>
</reference>
<protein>
    <submittedName>
        <fullName evidence="2">Uncharacterized protein</fullName>
    </submittedName>
</protein>
<organism evidence="2">
    <name type="scientific">Haptolina ericina</name>
    <dbReference type="NCBI Taxonomy" id="156174"/>
    <lineage>
        <taxon>Eukaryota</taxon>
        <taxon>Haptista</taxon>
        <taxon>Haptophyta</taxon>
        <taxon>Prymnesiophyceae</taxon>
        <taxon>Prymnesiales</taxon>
        <taxon>Prymnesiaceae</taxon>
        <taxon>Haptolina</taxon>
    </lineage>
</organism>
<evidence type="ECO:0000256" key="1">
    <source>
        <dbReference type="SAM" id="MobiDB-lite"/>
    </source>
</evidence>
<evidence type="ECO:0000313" key="2">
    <source>
        <dbReference type="EMBL" id="CAE0122610.1"/>
    </source>
</evidence>
<sequence length="147" mass="16352">MEQEASEPEAPPPSFRLIKQRLLDGDTMVLSLVKQMLQNHFRTCSDRSCSACAKIRKRVDNRRERKKSLQRRFRIGARIAGVLSLAHARATERAYAPGGLGYTVACTSFEASARHLEPSCFYSSESEEHSRKHNPAPADACADCAGE</sequence>
<accession>A0A7S3B2E7</accession>
<feature type="compositionally biased region" description="Low complexity" evidence="1">
    <location>
        <begin position="135"/>
        <end position="147"/>
    </location>
</feature>
<name>A0A7S3B2E7_9EUKA</name>
<proteinExistence type="predicted"/>
<dbReference type="EMBL" id="HBHX01042018">
    <property type="protein sequence ID" value="CAE0122610.1"/>
    <property type="molecule type" value="Transcribed_RNA"/>
</dbReference>
<dbReference type="AlphaFoldDB" id="A0A7S3B2E7"/>
<feature type="region of interest" description="Disordered" evidence="1">
    <location>
        <begin position="126"/>
        <end position="147"/>
    </location>
</feature>